<comment type="caution">
    <text evidence="2">The sequence shown here is derived from an EMBL/GenBank/DDBJ whole genome shotgun (WGS) entry which is preliminary data.</text>
</comment>
<dbReference type="Proteomes" id="UP001430172">
    <property type="component" value="Unassembled WGS sequence"/>
</dbReference>
<reference evidence="2" key="1">
    <citation type="submission" date="2021-02" db="EMBL/GenBank/DDBJ databases">
        <title>Phycicoccus sp. MQZ13P-5T, whole genome shotgun sequence.</title>
        <authorList>
            <person name="Tuo L."/>
        </authorList>
    </citation>
    <scope>NUCLEOTIDE SEQUENCE</scope>
    <source>
        <strain evidence="2">MQZ13P-5</strain>
    </source>
</reference>
<evidence type="ECO:0000313" key="2">
    <source>
        <dbReference type="EMBL" id="MBM6400929.1"/>
    </source>
</evidence>
<dbReference type="RefSeq" id="WP_204131400.1">
    <property type="nucleotide sequence ID" value="NZ_JAFDVD010000012.1"/>
</dbReference>
<protein>
    <submittedName>
        <fullName evidence="2">Flp pilus assembly protein CpaB</fullName>
    </submittedName>
</protein>
<dbReference type="Pfam" id="PF16976">
    <property type="entry name" value="RcpC"/>
    <property type="match status" value="1"/>
</dbReference>
<accession>A0ABS2CPE3</accession>
<dbReference type="InterPro" id="IPR031571">
    <property type="entry name" value="RcpC_dom"/>
</dbReference>
<proteinExistence type="predicted"/>
<keyword evidence="3" id="KW-1185">Reference proteome</keyword>
<organism evidence="2 3">
    <name type="scientific">Phycicoccus sonneratiae</name>
    <dbReference type="NCBI Taxonomy" id="2807628"/>
    <lineage>
        <taxon>Bacteria</taxon>
        <taxon>Bacillati</taxon>
        <taxon>Actinomycetota</taxon>
        <taxon>Actinomycetes</taxon>
        <taxon>Micrococcales</taxon>
        <taxon>Intrasporangiaceae</taxon>
        <taxon>Phycicoccus</taxon>
    </lineage>
</organism>
<gene>
    <name evidence="2" type="ORF">JQN70_11070</name>
</gene>
<dbReference type="EMBL" id="JAFDVD010000012">
    <property type="protein sequence ID" value="MBM6400929.1"/>
    <property type="molecule type" value="Genomic_DNA"/>
</dbReference>
<feature type="domain" description="Flp pilus assembly protein RcpC/CpaB" evidence="1">
    <location>
        <begin position="117"/>
        <end position="233"/>
    </location>
</feature>
<name>A0ABS2CPE3_9MICO</name>
<evidence type="ECO:0000313" key="3">
    <source>
        <dbReference type="Proteomes" id="UP001430172"/>
    </source>
</evidence>
<sequence length="260" mass="26724">MGRRILAILAAAVIALVGAVLVLVYARGADARAVAAASPTKVYVSTSVVPAGTTLKDAVRLGQLTQTDVAARAKPVGALEGVDENNSDLVALTDIAPGQYVLGSAFGDTPVGEKALQVGAGKLAVSVQLQDPARVGNFVRPGSMLTIFMTYDLATLEKKSSGETEKTAVGSGTSILLDNVKVIAMGDASLTPVQSTGEGGEAAAQSASFLVTLEVTPEQAARLVHGINNFTLYAGLRGSELKIDPNLSVSDMTMLKDKVR</sequence>
<evidence type="ECO:0000259" key="1">
    <source>
        <dbReference type="Pfam" id="PF16976"/>
    </source>
</evidence>